<feature type="region of interest" description="Disordered" evidence="1">
    <location>
        <begin position="325"/>
        <end position="344"/>
    </location>
</feature>
<keyword evidence="2" id="KW-1133">Transmembrane helix</keyword>
<evidence type="ECO:0000259" key="3">
    <source>
        <dbReference type="Pfam" id="PF02517"/>
    </source>
</evidence>
<keyword evidence="2" id="KW-0472">Membrane</keyword>
<reference evidence="4" key="1">
    <citation type="submission" date="2020-02" db="EMBL/GenBank/DDBJ databases">
        <authorList>
            <person name="Meier V. D."/>
        </authorList>
    </citation>
    <scope>NUCLEOTIDE SEQUENCE</scope>
    <source>
        <strain evidence="4">AVDCRST_MAG35</strain>
    </source>
</reference>
<feature type="transmembrane region" description="Helical" evidence="2">
    <location>
        <begin position="96"/>
        <end position="120"/>
    </location>
</feature>
<dbReference type="EMBL" id="CADCUY010000351">
    <property type="protein sequence ID" value="CAA9415917.1"/>
    <property type="molecule type" value="Genomic_DNA"/>
</dbReference>
<dbReference type="Pfam" id="PF02517">
    <property type="entry name" value="Rce1-like"/>
    <property type="match status" value="1"/>
</dbReference>
<dbReference type="InterPro" id="IPR003675">
    <property type="entry name" value="Rce1/LyrA-like_dom"/>
</dbReference>
<feature type="transmembrane region" description="Helical" evidence="2">
    <location>
        <begin position="208"/>
        <end position="230"/>
    </location>
</feature>
<evidence type="ECO:0000313" key="4">
    <source>
        <dbReference type="EMBL" id="CAA9415917.1"/>
    </source>
</evidence>
<feature type="transmembrane region" description="Helical" evidence="2">
    <location>
        <begin position="141"/>
        <end position="163"/>
    </location>
</feature>
<organism evidence="4">
    <name type="scientific">uncultured Quadrisphaera sp</name>
    <dbReference type="NCBI Taxonomy" id="904978"/>
    <lineage>
        <taxon>Bacteria</taxon>
        <taxon>Bacillati</taxon>
        <taxon>Actinomycetota</taxon>
        <taxon>Actinomycetes</taxon>
        <taxon>Kineosporiales</taxon>
        <taxon>Kineosporiaceae</taxon>
        <taxon>Quadrisphaera</taxon>
        <taxon>environmental samples</taxon>
    </lineage>
</organism>
<name>A0A6J4PHG3_9ACTN</name>
<keyword evidence="2" id="KW-0812">Transmembrane</keyword>
<sequence>MSSTHPYGAPLPPGYGPQLLAPPPVDQHGPARPYTALLRGAQHRWWRPLLSLAVVLGGLLIATGLLTVAFGVGIYLDPGVALVDLSTAGGAGELLTAWWAFLLQNLYLAVGIPLAGLAVWAGHGWRPGYVSSVVGRLRWGWLGVASLAAAVVTVVSVGLSFLLDGGFAWAPEEQAALLILAVLLTTPLQAAGEEYAFRGWLSQAVGSWFARPVVGALVAGAFSATLFAIAHGTQGPWLFADRFAFGVVASILVWRTGGLEAAVALHALNNMVIFVPTVLTGGLAEAFETTALPWQAFVADVVAMSVAVVVLDRLARRRRLQRTQTALVPPPRGARPLQAAPAVR</sequence>
<feature type="transmembrane region" description="Helical" evidence="2">
    <location>
        <begin position="49"/>
        <end position="76"/>
    </location>
</feature>
<dbReference type="GO" id="GO:0080120">
    <property type="term" value="P:CAAX-box protein maturation"/>
    <property type="evidence" value="ECO:0007669"/>
    <property type="project" value="UniProtKB-ARBA"/>
</dbReference>
<protein>
    <recommendedName>
        <fullName evidence="3">CAAX prenyl protease 2/Lysostaphin resistance protein A-like domain-containing protein</fullName>
    </recommendedName>
</protein>
<proteinExistence type="predicted"/>
<accession>A0A6J4PHG3</accession>
<dbReference type="GO" id="GO:0004175">
    <property type="term" value="F:endopeptidase activity"/>
    <property type="evidence" value="ECO:0007669"/>
    <property type="project" value="UniProtKB-ARBA"/>
</dbReference>
<feature type="transmembrane region" description="Helical" evidence="2">
    <location>
        <begin position="236"/>
        <end position="254"/>
    </location>
</feature>
<evidence type="ECO:0000256" key="2">
    <source>
        <dbReference type="SAM" id="Phobius"/>
    </source>
</evidence>
<feature type="domain" description="CAAX prenyl protease 2/Lysostaphin resistance protein A-like" evidence="3">
    <location>
        <begin position="177"/>
        <end position="272"/>
    </location>
</feature>
<gene>
    <name evidence="4" type="ORF">AVDCRST_MAG35-1705</name>
</gene>
<dbReference type="AlphaFoldDB" id="A0A6J4PHG3"/>
<evidence type="ECO:0000256" key="1">
    <source>
        <dbReference type="SAM" id="MobiDB-lite"/>
    </source>
</evidence>
<feature type="transmembrane region" description="Helical" evidence="2">
    <location>
        <begin position="291"/>
        <end position="311"/>
    </location>
</feature>